<evidence type="ECO:0000313" key="2">
    <source>
        <dbReference type="Proteomes" id="UP000586947"/>
    </source>
</evidence>
<dbReference type="GO" id="GO:0019301">
    <property type="term" value="P:rhamnose catabolic process"/>
    <property type="evidence" value="ECO:0007669"/>
    <property type="project" value="TreeGrafter"/>
</dbReference>
<organism evidence="1 2">
    <name type="scientific">Micromonospora parathelypteridis</name>
    <dbReference type="NCBI Taxonomy" id="1839617"/>
    <lineage>
        <taxon>Bacteria</taxon>
        <taxon>Bacillati</taxon>
        <taxon>Actinomycetota</taxon>
        <taxon>Actinomycetes</taxon>
        <taxon>Micromonosporales</taxon>
        <taxon>Micromonosporaceae</taxon>
        <taxon>Micromonospora</taxon>
    </lineage>
</organism>
<evidence type="ECO:0000313" key="1">
    <source>
        <dbReference type="EMBL" id="MBB5480839.1"/>
    </source>
</evidence>
<dbReference type="InterPro" id="IPR008000">
    <property type="entry name" value="Rham/fucose_mutarotase"/>
</dbReference>
<proteinExistence type="predicted"/>
<name>A0A840W9P2_9ACTN</name>
<dbReference type="EC" id="5.1.3.32" evidence="1"/>
<comment type="caution">
    <text evidence="1">The sequence shown here is derived from an EMBL/GenBank/DDBJ whole genome shotgun (WGS) entry which is preliminary data.</text>
</comment>
<dbReference type="GO" id="GO:0062192">
    <property type="term" value="F:L-rhamnose mutarotase activity"/>
    <property type="evidence" value="ECO:0007669"/>
    <property type="project" value="UniProtKB-EC"/>
</dbReference>
<dbReference type="Pfam" id="PF05336">
    <property type="entry name" value="rhaM"/>
    <property type="match status" value="1"/>
</dbReference>
<dbReference type="RefSeq" id="WP_184185370.1">
    <property type="nucleotide sequence ID" value="NZ_BMNF01000004.1"/>
</dbReference>
<sequence length="125" mass="13961">MPRVCFTLQVDPERLDEYRARHARVWPEMLSALAESGWRDYSLFLREDGLLVGYLVTDDFAAAQAAMQASDVNARWQAEMASYFVDLDNGAPDRSMRPLDEVFNLEAQLAADPAARSAVETGDSS</sequence>
<dbReference type="AlphaFoldDB" id="A0A840W9P2"/>
<dbReference type="InterPro" id="IPR011008">
    <property type="entry name" value="Dimeric_a/b-barrel"/>
</dbReference>
<keyword evidence="1" id="KW-0413">Isomerase</keyword>
<dbReference type="EMBL" id="JACHDP010000001">
    <property type="protein sequence ID" value="MBB5480839.1"/>
    <property type="molecule type" value="Genomic_DNA"/>
</dbReference>
<gene>
    <name evidence="1" type="ORF">HNR20_005344</name>
</gene>
<keyword evidence="2" id="KW-1185">Reference proteome</keyword>
<reference evidence="1 2" key="1">
    <citation type="submission" date="2020-08" db="EMBL/GenBank/DDBJ databases">
        <title>Sequencing the genomes of 1000 actinobacteria strains.</title>
        <authorList>
            <person name="Klenk H.-P."/>
        </authorList>
    </citation>
    <scope>NUCLEOTIDE SEQUENCE [LARGE SCALE GENOMIC DNA]</scope>
    <source>
        <strain evidence="1 2">DSM 103125</strain>
    </source>
</reference>
<dbReference type="Gene3D" id="3.30.70.100">
    <property type="match status" value="1"/>
</dbReference>
<dbReference type="SUPFAM" id="SSF54909">
    <property type="entry name" value="Dimeric alpha+beta barrel"/>
    <property type="match status" value="1"/>
</dbReference>
<accession>A0A840W9P2</accession>
<protein>
    <submittedName>
        <fullName evidence="1">L-rhamnose mutarotase</fullName>
        <ecNumber evidence="1">5.1.3.32</ecNumber>
    </submittedName>
</protein>
<dbReference type="PANTHER" id="PTHR34389:SF2">
    <property type="entry name" value="L-RHAMNOSE MUTAROTASE"/>
    <property type="match status" value="1"/>
</dbReference>
<dbReference type="PANTHER" id="PTHR34389">
    <property type="entry name" value="L-RHAMNOSE MUTAROTASE"/>
    <property type="match status" value="1"/>
</dbReference>
<dbReference type="Proteomes" id="UP000586947">
    <property type="component" value="Unassembled WGS sequence"/>
</dbReference>